<evidence type="ECO:0000256" key="6">
    <source>
        <dbReference type="ARBA" id="ARBA00022759"/>
    </source>
</evidence>
<feature type="compositionally biased region" description="Low complexity" evidence="9">
    <location>
        <begin position="53"/>
        <end position="62"/>
    </location>
</feature>
<dbReference type="PANTHER" id="PTHR37984">
    <property type="entry name" value="PROTEIN CBG26694"/>
    <property type="match status" value="1"/>
</dbReference>
<dbReference type="GO" id="GO:0006508">
    <property type="term" value="P:proteolysis"/>
    <property type="evidence" value="ECO:0007669"/>
    <property type="project" value="UniProtKB-KW"/>
</dbReference>
<dbReference type="InterPro" id="IPR000477">
    <property type="entry name" value="RT_dom"/>
</dbReference>
<dbReference type="CDD" id="cd09274">
    <property type="entry name" value="RNase_HI_RT_Ty3"/>
    <property type="match status" value="1"/>
</dbReference>
<dbReference type="GO" id="GO:0003676">
    <property type="term" value="F:nucleic acid binding"/>
    <property type="evidence" value="ECO:0007669"/>
    <property type="project" value="InterPro"/>
</dbReference>
<sequence length="1297" mass="148450">MYDLCITHNKIFAMSNFNNNHGKYDILNSESKMGKSGDSANTQMARQINAGASNSSSHLTTHSTRKGPLYLHNPEAAKRKEEVFETVKFKINLGEDLGIEAPFKSVRVFTDPQVQDVLAWTQEVRKIAALNSWSPEASMRVLEILVVDSLKENMAGKRSFDTKLDALCETVFIPEDYNLYRNLLLSAKRIEFNSISKFIQYLEDLKRRADLCCREKHDNIPEREIVDKIISALSLREKECLIFQDAKNLTAIKRTLESISNLEEFFQISTSSAATRIPTVQKSETYCSYHKSNFHSTADCRARKEKSQSKNEFNKKQAFTTKEAGAKDFNREDQVFCSITTLEGESEFLVDTGAHESYVSSNFVELNKLPTIQVQREIELANGDKVKINKKVRFNFTLNLSGRQFEEEFLVLPNLPHLGIIGMVFLKKYNCSIDCSTNSLVVPTFESSEPPDLNKTYLPYTEYQSWDDMLENFKSTNPKLGRVEGRELSIPLTCQVPVNERPYPIAMAFLPKVEEEIDRLLKLKIIRKSNSVYASPAFAVPKKEVKIRLVVDYRKLNDKTLKLGYPFPNIQYSLMDLKGSEKFSQIDLNMGYHQIPVKEEDVYKTAFVVPFGHYEFLRMPFGYSNAPREFQRVMTDIFSDLPFVKIFVDDILIFSRSEEEHYDHVLQVLQRCRDENLSINFEKSSFKKKEVKYLGKIISKDGVRADITSVVKLENIPHPTTKKDIMRLLGSANWFREHVPNLSQHLLPITDKLRLDRKVDWTENDTKTLNTVIDLIKENTILHHPDISKPFVLSTDASDRGIGAVLEQEGKVVGLYSYKLNKAEINYTTTEKEILAIIKALQHFRSIVLGCKILVKTDHNNLLYNTDCQTNRAQRWKVFLNEFGIELQHVKGEENIGADLLSRCLTIKTSPSRVDNLQICDLLAEASGKWREEQASNLTDKTDGLERRSVLINGTKQVVDNKNRIIIPPEFELEFLERMHEILAHPGISRFTNTLSKAVSVSKLSKKTKLITEKCLECQLNKSDSKNYGFIDGFLEAKEPFETIAMDLLGPIDPSYFLGAQFGSNTFLLVVIDVYSRYVTIKPLQNITSKHIVATLRNSWFNKWGIPKRVITDQGRQFTSDLFASLMNEYKIKHVFSSAYNPTGNSVAERANKVIGAALRCLKNLTFEEAVKRTENAMLMSYHRVLGASPYQIVFGQHPFNPLITATPTASELATRKEKVATRDIEKINKSRIYHNYKEGDRVVIKANNPDKLEPRWLGPFTITKTRQEKNYVLVETVYGDFRVNIKRMKPFGGRSI</sequence>
<dbReference type="SUPFAM" id="SSF56672">
    <property type="entry name" value="DNA/RNA polymerases"/>
    <property type="match status" value="1"/>
</dbReference>
<dbReference type="Gene3D" id="3.10.10.10">
    <property type="entry name" value="HIV Type 1 Reverse Transcriptase, subunit A, domain 1"/>
    <property type="match status" value="1"/>
</dbReference>
<dbReference type="PANTHER" id="PTHR37984:SF5">
    <property type="entry name" value="PROTEIN NYNRIN-LIKE"/>
    <property type="match status" value="1"/>
</dbReference>
<dbReference type="CDD" id="cd00303">
    <property type="entry name" value="retropepsin_like"/>
    <property type="match status" value="1"/>
</dbReference>
<keyword evidence="8" id="KW-0695">RNA-directed DNA polymerase</keyword>
<evidence type="ECO:0000259" key="10">
    <source>
        <dbReference type="PROSITE" id="PS50878"/>
    </source>
</evidence>
<dbReference type="SUPFAM" id="SSF50630">
    <property type="entry name" value="Acid proteases"/>
    <property type="match status" value="1"/>
</dbReference>
<reference evidence="12" key="1">
    <citation type="journal article" date="2006" name="Int. J. Parasitol.">
        <title>The varying microsporidian genome: existence of long-terminal repeat retrotransposon in domesticated silkworm parasite Nosema bombycis.</title>
        <authorList>
            <person name="Xu J."/>
            <person name="Pan G."/>
            <person name="Fang L."/>
            <person name="Li J."/>
            <person name="Tian X."/>
            <person name="Li T."/>
            <person name="Zhou Z."/>
            <person name="Xiang Z."/>
        </authorList>
    </citation>
    <scope>NUCLEOTIDE SEQUENCE</scope>
</reference>
<dbReference type="InterPro" id="IPR050951">
    <property type="entry name" value="Retrovirus_Pol_polyprotein"/>
</dbReference>
<dbReference type="InterPro" id="IPR001584">
    <property type="entry name" value="Integrase_cat-core"/>
</dbReference>
<dbReference type="Pfam" id="PF00665">
    <property type="entry name" value="rve"/>
    <property type="match status" value="1"/>
</dbReference>
<dbReference type="PROSITE" id="PS50878">
    <property type="entry name" value="RT_POL"/>
    <property type="match status" value="1"/>
</dbReference>
<organism evidence="12">
    <name type="scientific">Nosema bombycis</name>
    <name type="common">Microsporidian parasite</name>
    <name type="synonym">Pebrine of silkworm</name>
    <dbReference type="NCBI Taxonomy" id="27978"/>
    <lineage>
        <taxon>Eukaryota</taxon>
        <taxon>Fungi</taxon>
        <taxon>Fungi incertae sedis</taxon>
        <taxon>Microsporidia</taxon>
        <taxon>Nosematidae</taxon>
        <taxon>Nosema</taxon>
    </lineage>
</organism>
<name>Q15F65_NOSBO</name>
<dbReference type="InterPro" id="IPR041588">
    <property type="entry name" value="Integrase_H2C2"/>
</dbReference>
<dbReference type="GO" id="GO:0004519">
    <property type="term" value="F:endonuclease activity"/>
    <property type="evidence" value="ECO:0007669"/>
    <property type="project" value="UniProtKB-KW"/>
</dbReference>
<dbReference type="InterPro" id="IPR041373">
    <property type="entry name" value="RT_RNaseH"/>
</dbReference>
<evidence type="ECO:0000256" key="5">
    <source>
        <dbReference type="ARBA" id="ARBA00022722"/>
    </source>
</evidence>
<dbReference type="GO" id="GO:0005634">
    <property type="term" value="C:nucleus"/>
    <property type="evidence" value="ECO:0007669"/>
    <property type="project" value="UniProtKB-ARBA"/>
</dbReference>
<dbReference type="Gene3D" id="2.40.70.10">
    <property type="entry name" value="Acid Proteases"/>
    <property type="match status" value="1"/>
</dbReference>
<evidence type="ECO:0000256" key="3">
    <source>
        <dbReference type="ARBA" id="ARBA00022679"/>
    </source>
</evidence>
<dbReference type="Pfam" id="PF00078">
    <property type="entry name" value="RVT_1"/>
    <property type="match status" value="1"/>
</dbReference>
<dbReference type="PROSITE" id="PS50994">
    <property type="entry name" value="INTEGRASE"/>
    <property type="match status" value="1"/>
</dbReference>
<dbReference type="GO" id="GO:0008233">
    <property type="term" value="F:peptidase activity"/>
    <property type="evidence" value="ECO:0007669"/>
    <property type="project" value="UniProtKB-KW"/>
</dbReference>
<evidence type="ECO:0000256" key="9">
    <source>
        <dbReference type="SAM" id="MobiDB-lite"/>
    </source>
</evidence>
<dbReference type="Gene3D" id="2.30.30.850">
    <property type="match status" value="1"/>
</dbReference>
<dbReference type="EMBL" id="DQ444467">
    <property type="protein sequence ID" value="ABE26650.1"/>
    <property type="molecule type" value="Genomic_DNA"/>
</dbReference>
<dbReference type="InterPro" id="IPR036397">
    <property type="entry name" value="RNaseH_sf"/>
</dbReference>
<feature type="domain" description="Reverse transcriptase" evidence="10">
    <location>
        <begin position="521"/>
        <end position="698"/>
    </location>
</feature>
<evidence type="ECO:0000256" key="1">
    <source>
        <dbReference type="ARBA" id="ARBA00012493"/>
    </source>
</evidence>
<evidence type="ECO:0000256" key="7">
    <source>
        <dbReference type="ARBA" id="ARBA00022801"/>
    </source>
</evidence>
<keyword evidence="3" id="KW-0808">Transferase</keyword>
<evidence type="ECO:0000259" key="11">
    <source>
        <dbReference type="PROSITE" id="PS50994"/>
    </source>
</evidence>
<evidence type="ECO:0000256" key="8">
    <source>
        <dbReference type="ARBA" id="ARBA00022918"/>
    </source>
</evidence>
<dbReference type="InterPro" id="IPR043128">
    <property type="entry name" value="Rev_trsase/Diguanyl_cyclase"/>
</dbReference>
<evidence type="ECO:0000256" key="4">
    <source>
        <dbReference type="ARBA" id="ARBA00022695"/>
    </source>
</evidence>
<proteinExistence type="predicted"/>
<protein>
    <recommendedName>
        <fullName evidence="1">RNA-directed DNA polymerase</fullName>
        <ecNumber evidence="1">2.7.7.49</ecNumber>
    </recommendedName>
</protein>
<evidence type="ECO:0000313" key="12">
    <source>
        <dbReference type="EMBL" id="ABE26650.1"/>
    </source>
</evidence>
<dbReference type="SUPFAM" id="SSF53098">
    <property type="entry name" value="Ribonuclease H-like"/>
    <property type="match status" value="1"/>
</dbReference>
<dbReference type="Pfam" id="PF08284">
    <property type="entry name" value="RVP_2"/>
    <property type="match status" value="1"/>
</dbReference>
<keyword evidence="2" id="KW-0645">Protease</keyword>
<dbReference type="Pfam" id="PF17921">
    <property type="entry name" value="Integrase_H2C2"/>
    <property type="match status" value="1"/>
</dbReference>
<dbReference type="Gene3D" id="3.30.420.10">
    <property type="entry name" value="Ribonuclease H-like superfamily/Ribonuclease H"/>
    <property type="match status" value="2"/>
</dbReference>
<dbReference type="Gene3D" id="3.30.70.270">
    <property type="match status" value="2"/>
</dbReference>
<feature type="domain" description="Integrase catalytic" evidence="11">
    <location>
        <begin position="1036"/>
        <end position="1207"/>
    </location>
</feature>
<dbReference type="CDD" id="cd01647">
    <property type="entry name" value="RT_LTR"/>
    <property type="match status" value="1"/>
</dbReference>
<dbReference type="Pfam" id="PF17917">
    <property type="entry name" value="RT_RNaseH"/>
    <property type="match status" value="1"/>
</dbReference>
<dbReference type="GO" id="GO:0003964">
    <property type="term" value="F:RNA-directed DNA polymerase activity"/>
    <property type="evidence" value="ECO:0007669"/>
    <property type="project" value="UniProtKB-KW"/>
</dbReference>
<dbReference type="GO" id="GO:0015074">
    <property type="term" value="P:DNA integration"/>
    <property type="evidence" value="ECO:0007669"/>
    <property type="project" value="InterPro"/>
</dbReference>
<feature type="region of interest" description="Disordered" evidence="9">
    <location>
        <begin position="51"/>
        <end position="71"/>
    </location>
</feature>
<dbReference type="Gene3D" id="1.10.340.70">
    <property type="match status" value="1"/>
</dbReference>
<accession>Q15F65</accession>
<dbReference type="InterPro" id="IPR012337">
    <property type="entry name" value="RNaseH-like_sf"/>
</dbReference>
<dbReference type="FunFam" id="3.10.10.10:FF:000007">
    <property type="entry name" value="Retrovirus-related Pol polyprotein from transposon 17.6-like Protein"/>
    <property type="match status" value="1"/>
</dbReference>
<keyword evidence="4" id="KW-0548">Nucleotidyltransferase</keyword>
<dbReference type="InterPro" id="IPR043502">
    <property type="entry name" value="DNA/RNA_pol_sf"/>
</dbReference>
<dbReference type="EC" id="2.7.7.49" evidence="1"/>
<keyword evidence="6" id="KW-0255">Endonuclease</keyword>
<keyword evidence="7" id="KW-0378">Hydrolase</keyword>
<evidence type="ECO:0000256" key="2">
    <source>
        <dbReference type="ARBA" id="ARBA00022670"/>
    </source>
</evidence>
<keyword evidence="5" id="KW-0540">Nuclease</keyword>
<dbReference type="InterPro" id="IPR021109">
    <property type="entry name" value="Peptidase_aspartic_dom_sf"/>
</dbReference>